<sequence length="78" mass="8416">MCELSDSSVVALLVGRLPTEVQTPVSLQKNPPHCARRLMVTVLAPAQVQFGPGYGALCRSRMGQGSWGFLGRDLTVLF</sequence>
<name>A0A0A9H1K3_ARUDO</name>
<accession>A0A0A9H1K3</accession>
<proteinExistence type="predicted"/>
<organism evidence="1">
    <name type="scientific">Arundo donax</name>
    <name type="common">Giant reed</name>
    <name type="synonym">Donax arundinaceus</name>
    <dbReference type="NCBI Taxonomy" id="35708"/>
    <lineage>
        <taxon>Eukaryota</taxon>
        <taxon>Viridiplantae</taxon>
        <taxon>Streptophyta</taxon>
        <taxon>Embryophyta</taxon>
        <taxon>Tracheophyta</taxon>
        <taxon>Spermatophyta</taxon>
        <taxon>Magnoliopsida</taxon>
        <taxon>Liliopsida</taxon>
        <taxon>Poales</taxon>
        <taxon>Poaceae</taxon>
        <taxon>PACMAD clade</taxon>
        <taxon>Arundinoideae</taxon>
        <taxon>Arundineae</taxon>
        <taxon>Arundo</taxon>
    </lineage>
</organism>
<evidence type="ECO:0000313" key="1">
    <source>
        <dbReference type="EMBL" id="JAE29674.1"/>
    </source>
</evidence>
<reference evidence="1" key="2">
    <citation type="journal article" date="2015" name="Data Brief">
        <title>Shoot transcriptome of the giant reed, Arundo donax.</title>
        <authorList>
            <person name="Barrero R.A."/>
            <person name="Guerrero F.D."/>
            <person name="Moolhuijzen P."/>
            <person name="Goolsby J.A."/>
            <person name="Tidwell J."/>
            <person name="Bellgard S.E."/>
            <person name="Bellgard M.I."/>
        </authorList>
    </citation>
    <scope>NUCLEOTIDE SEQUENCE</scope>
    <source>
        <tissue evidence="1">Shoot tissue taken approximately 20 cm above the soil surface</tissue>
    </source>
</reference>
<dbReference type="EMBL" id="GBRH01168222">
    <property type="protein sequence ID" value="JAE29674.1"/>
    <property type="molecule type" value="Transcribed_RNA"/>
</dbReference>
<reference evidence="1" key="1">
    <citation type="submission" date="2014-09" db="EMBL/GenBank/DDBJ databases">
        <authorList>
            <person name="Magalhaes I.L.F."/>
            <person name="Oliveira U."/>
            <person name="Santos F.R."/>
            <person name="Vidigal T.H.D.A."/>
            <person name="Brescovit A.D."/>
            <person name="Santos A.J."/>
        </authorList>
    </citation>
    <scope>NUCLEOTIDE SEQUENCE</scope>
    <source>
        <tissue evidence="1">Shoot tissue taken approximately 20 cm above the soil surface</tissue>
    </source>
</reference>
<protein>
    <submittedName>
        <fullName evidence="1">Uncharacterized protein</fullName>
    </submittedName>
</protein>
<dbReference type="AlphaFoldDB" id="A0A0A9H1K3"/>